<evidence type="ECO:0000313" key="4">
    <source>
        <dbReference type="Proteomes" id="UP001597118"/>
    </source>
</evidence>
<dbReference type="CDD" id="cd04301">
    <property type="entry name" value="NAT_SF"/>
    <property type="match status" value="1"/>
</dbReference>
<dbReference type="RefSeq" id="WP_379663408.1">
    <property type="nucleotide sequence ID" value="NZ_JBHUDG010000038.1"/>
</dbReference>
<comment type="caution">
    <text evidence="3">The sequence shown here is derived from an EMBL/GenBank/DDBJ whole genome shotgun (WGS) entry which is preliminary data.</text>
</comment>
<evidence type="ECO:0000313" key="3">
    <source>
        <dbReference type="EMBL" id="MFD1631036.1"/>
    </source>
</evidence>
<name>A0ABW4IE61_9SPHI</name>
<protein>
    <submittedName>
        <fullName evidence="3">GNAT family N-acetyltransferase</fullName>
        <ecNumber evidence="3">2.3.-.-</ecNumber>
    </submittedName>
</protein>
<reference evidence="4" key="1">
    <citation type="journal article" date="2019" name="Int. J. Syst. Evol. Microbiol.">
        <title>The Global Catalogue of Microorganisms (GCM) 10K type strain sequencing project: providing services to taxonomists for standard genome sequencing and annotation.</title>
        <authorList>
            <consortium name="The Broad Institute Genomics Platform"/>
            <consortium name="The Broad Institute Genome Sequencing Center for Infectious Disease"/>
            <person name="Wu L."/>
            <person name="Ma J."/>
        </authorList>
    </citation>
    <scope>NUCLEOTIDE SEQUENCE [LARGE SCALE GENOMIC DNA]</scope>
    <source>
        <strain evidence="4">CCUG 53762</strain>
    </source>
</reference>
<accession>A0ABW4IE61</accession>
<dbReference type="Pfam" id="PF00583">
    <property type="entry name" value="Acetyltransf_1"/>
    <property type="match status" value="1"/>
</dbReference>
<proteinExistence type="predicted"/>
<dbReference type="SUPFAM" id="SSF55729">
    <property type="entry name" value="Acyl-CoA N-acyltransferases (Nat)"/>
    <property type="match status" value="1"/>
</dbReference>
<dbReference type="EMBL" id="JBHUDG010000038">
    <property type="protein sequence ID" value="MFD1631036.1"/>
    <property type="molecule type" value="Genomic_DNA"/>
</dbReference>
<evidence type="ECO:0000256" key="1">
    <source>
        <dbReference type="ARBA" id="ARBA00022679"/>
    </source>
</evidence>
<keyword evidence="1 3" id="KW-0808">Transferase</keyword>
<dbReference type="GO" id="GO:0016746">
    <property type="term" value="F:acyltransferase activity"/>
    <property type="evidence" value="ECO:0007669"/>
    <property type="project" value="UniProtKB-KW"/>
</dbReference>
<dbReference type="InterPro" id="IPR000182">
    <property type="entry name" value="GNAT_dom"/>
</dbReference>
<dbReference type="EC" id="2.3.-.-" evidence="3"/>
<sequence>MDKIEIVDYKPEYQKDFERLNNHWIEKHFELEEIDRFILQNPEEAILKNGGKIFFASFNNHIIGTVALNNLGNGIMEFAKMAVDDNFHGLGAGKALCESAITYAKNLNIKKLVLYSHTKLKAAIAIYHKYGFVARPITDKKYKRPDIYMELIIQ</sequence>
<gene>
    <name evidence="3" type="ORF">ACFSAH_14255</name>
</gene>
<dbReference type="Proteomes" id="UP001597118">
    <property type="component" value="Unassembled WGS sequence"/>
</dbReference>
<dbReference type="PANTHER" id="PTHR13947">
    <property type="entry name" value="GNAT FAMILY N-ACETYLTRANSFERASE"/>
    <property type="match status" value="1"/>
</dbReference>
<dbReference type="InterPro" id="IPR016181">
    <property type="entry name" value="Acyl_CoA_acyltransferase"/>
</dbReference>
<keyword evidence="3" id="KW-0012">Acyltransferase</keyword>
<dbReference type="PANTHER" id="PTHR13947:SF37">
    <property type="entry name" value="LD18367P"/>
    <property type="match status" value="1"/>
</dbReference>
<dbReference type="Gene3D" id="3.40.630.30">
    <property type="match status" value="1"/>
</dbReference>
<keyword evidence="4" id="KW-1185">Reference proteome</keyword>
<organism evidence="3 4">
    <name type="scientific">Pseudopedobacter beijingensis</name>
    <dbReference type="NCBI Taxonomy" id="1207056"/>
    <lineage>
        <taxon>Bacteria</taxon>
        <taxon>Pseudomonadati</taxon>
        <taxon>Bacteroidota</taxon>
        <taxon>Sphingobacteriia</taxon>
        <taxon>Sphingobacteriales</taxon>
        <taxon>Sphingobacteriaceae</taxon>
        <taxon>Pseudopedobacter</taxon>
    </lineage>
</organism>
<dbReference type="InterPro" id="IPR050769">
    <property type="entry name" value="NAT_camello-type"/>
</dbReference>
<feature type="domain" description="N-acetyltransferase" evidence="2">
    <location>
        <begin position="4"/>
        <end position="154"/>
    </location>
</feature>
<evidence type="ECO:0000259" key="2">
    <source>
        <dbReference type="PROSITE" id="PS51186"/>
    </source>
</evidence>
<dbReference type="PROSITE" id="PS51186">
    <property type="entry name" value="GNAT"/>
    <property type="match status" value="1"/>
</dbReference>